<reference evidence="2" key="1">
    <citation type="submission" date="2022-11" db="UniProtKB">
        <authorList>
            <consortium name="WormBaseParasite"/>
        </authorList>
    </citation>
    <scope>IDENTIFICATION</scope>
</reference>
<dbReference type="WBParaSite" id="PS1159_v2.g14306.t1">
    <property type="protein sequence ID" value="PS1159_v2.g14306.t1"/>
    <property type="gene ID" value="PS1159_v2.g14306"/>
</dbReference>
<organism evidence="1 2">
    <name type="scientific">Panagrolaimus sp. PS1159</name>
    <dbReference type="NCBI Taxonomy" id="55785"/>
    <lineage>
        <taxon>Eukaryota</taxon>
        <taxon>Metazoa</taxon>
        <taxon>Ecdysozoa</taxon>
        <taxon>Nematoda</taxon>
        <taxon>Chromadorea</taxon>
        <taxon>Rhabditida</taxon>
        <taxon>Tylenchina</taxon>
        <taxon>Panagrolaimomorpha</taxon>
        <taxon>Panagrolaimoidea</taxon>
        <taxon>Panagrolaimidae</taxon>
        <taxon>Panagrolaimus</taxon>
    </lineage>
</organism>
<accession>A0AC35F6E2</accession>
<sequence length="466" mass="52985">MYKNYVIFIQIFLLNCLPVAKTEEELLVTEINWRKINDVEKLSEYAKNEDLGFQLAAVRQARRLLSCKKAPPYDKFIQSGILPTLVKFMDSKNTTLQFDSTWILAHIASGTGEQTAAIVEAGSIPSFINLLNSPNKEIQSQALWGLKIQSQALWGLSHIIDKSPESRNECINSGIIQAFAKLADSEVTNLANLRNIAWSLKNLCKHEIGNNLMKIEVIQEILPIFEKFLESNDSLILSETLSGVANCGNGSHTRIQTIISYKNLIKKIIPFLKYSNAKVQHSALNVIKIISKGNVQQKKILLDNGILEYMLSPIKSQNKQIKHSVLYILGKIMSAKHQQNDQIWDPKLIHEIVKLLKYNDYQIRIDAAKIIVFISMQPKYIKTLIKYNVVSRLCKILRHPLKDENDSVVVLTALKNIIENSNKTEKKTILKEMKNSGGTSLFSNFENRENDKIKSICKEIINFFDN</sequence>
<evidence type="ECO:0000313" key="2">
    <source>
        <dbReference type="WBParaSite" id="PS1159_v2.g14306.t1"/>
    </source>
</evidence>
<evidence type="ECO:0000313" key="1">
    <source>
        <dbReference type="Proteomes" id="UP000887580"/>
    </source>
</evidence>
<protein>
    <submittedName>
        <fullName evidence="2">26S proteasome non-ATPase regulatory subunit 5</fullName>
    </submittedName>
</protein>
<dbReference type="Proteomes" id="UP000887580">
    <property type="component" value="Unplaced"/>
</dbReference>
<proteinExistence type="predicted"/>
<name>A0AC35F6E2_9BILA</name>